<reference evidence="1" key="1">
    <citation type="submission" date="2022-10" db="EMBL/GenBank/DDBJ databases">
        <title>The complete genomes of actinobacterial strains from the NBC collection.</title>
        <authorList>
            <person name="Joergensen T.S."/>
            <person name="Alvarez Arevalo M."/>
            <person name="Sterndorff E.B."/>
            <person name="Faurdal D."/>
            <person name="Vuksanovic O."/>
            <person name="Mourched A.-S."/>
            <person name="Charusanti P."/>
            <person name="Shaw S."/>
            <person name="Blin K."/>
            <person name="Weber T."/>
        </authorList>
    </citation>
    <scope>NUCLEOTIDE SEQUENCE</scope>
    <source>
        <strain evidence="1">NBC_00119</strain>
    </source>
</reference>
<gene>
    <name evidence="1" type="ORF">OHU69_49950</name>
</gene>
<organism evidence="1">
    <name type="scientific">Streptomyces sp. NBC_00119</name>
    <dbReference type="NCBI Taxonomy" id="2975659"/>
    <lineage>
        <taxon>Bacteria</taxon>
        <taxon>Bacillati</taxon>
        <taxon>Actinomycetota</taxon>
        <taxon>Actinomycetes</taxon>
        <taxon>Kitasatosporales</taxon>
        <taxon>Streptomycetaceae</taxon>
        <taxon>Streptomyces</taxon>
    </lineage>
</organism>
<protein>
    <submittedName>
        <fullName evidence="1">Uncharacterized protein</fullName>
    </submittedName>
</protein>
<dbReference type="AlphaFoldDB" id="A0AAU1UMA7"/>
<dbReference type="EMBL" id="CP108195">
    <property type="protein sequence ID" value="WTS18378.1"/>
    <property type="molecule type" value="Genomic_DNA"/>
</dbReference>
<name>A0AAU1UMA7_9ACTN</name>
<sequence>MNEATGFICSRCSFDWEVWETPAFDAPNYATAYNGALDPADEELALVLLTERVKFRALQAISGRGPAVESSEHRLVLLRKAAWLDRAAREREVGWYLGRYRDDDVNEASTKAVRAAFEFLKFDVDHGSVYTEGPIGAGSPEWDIAGGTRAYTRQEFLAWLVACDAELGT</sequence>
<proteinExistence type="predicted"/>
<accession>A0AAU1UMA7</accession>
<evidence type="ECO:0000313" key="1">
    <source>
        <dbReference type="EMBL" id="WTS18378.1"/>
    </source>
</evidence>